<organism evidence="3 4">
    <name type="scientific">candidate division CSSED10-310 bacterium</name>
    <dbReference type="NCBI Taxonomy" id="2855610"/>
    <lineage>
        <taxon>Bacteria</taxon>
        <taxon>Bacteria division CSSED10-310</taxon>
    </lineage>
</organism>
<dbReference type="Gene3D" id="3.40.50.1820">
    <property type="entry name" value="alpha/beta hydrolase"/>
    <property type="match status" value="1"/>
</dbReference>
<dbReference type="PROSITE" id="PS51257">
    <property type="entry name" value="PROKAR_LIPOPROTEIN"/>
    <property type="match status" value="1"/>
</dbReference>
<feature type="domain" description="Peptidase S9 prolyl oligopeptidase catalytic" evidence="2">
    <location>
        <begin position="307"/>
        <end position="463"/>
    </location>
</feature>
<evidence type="ECO:0000256" key="1">
    <source>
        <dbReference type="ARBA" id="ARBA00022801"/>
    </source>
</evidence>
<reference evidence="3 4" key="1">
    <citation type="submission" date="2024-09" db="EMBL/GenBank/DDBJ databases">
        <title>Laminarin stimulates single cell rates of sulfate reduction while oxygen inhibits transcriptomic activity in coastal marine sediment.</title>
        <authorList>
            <person name="Lindsay M."/>
            <person name="Orcutt B."/>
            <person name="Emerson D."/>
            <person name="Stepanauskas R."/>
            <person name="D'Angelo T."/>
        </authorList>
    </citation>
    <scope>NUCLEOTIDE SEQUENCE [LARGE SCALE GENOMIC DNA]</scope>
    <source>
        <strain evidence="3">SAG AM-311-K15</strain>
    </source>
</reference>
<dbReference type="InterPro" id="IPR050261">
    <property type="entry name" value="FrsA_esterase"/>
</dbReference>
<evidence type="ECO:0000313" key="4">
    <source>
        <dbReference type="Proteomes" id="UP001594351"/>
    </source>
</evidence>
<sequence length="489" mass="54819">MRGRLDCPLFKKMKRHLLIVLLVSLTLISCSDQTSSDTEQDLDLVTFFSNHLEISGVAPAGWVEIFPGTFKRAENEQDFTVLLQRSYPQIDNDWLLESTLFMAASPLDELPDSSGTLQTECFQWNLYQVEISVASSSMVMELALAQTVTHSYVIVLLTDLNDHDFLREAAFLPAVEALKTVDNPAPSTIYDDNINLFSYDQSQPLDIEETQQSIVDGITEIQLTYASPKGGRVPATLLIPEGTGPFPGLVFMHGFPSNRHAIKPFAMEYARRNVAGIMIDAPWARPEHADRDYPLTFSEIDKDEQIQLIIDLSRAVDLFLQRSDIDSEQLVYLGISYGGAMGGLFAGVEKRLIAYVLVVGDGGLLNHFFGLEDVVFGDPEFNNAFIQQQWFEKMWPVEPLFYVSRASPAALLFQNGRSDMAVPPPDAIRYQLAGSSPKTIIWYEAGHNLSNQALTDQLNWLSQYITIRQETDSELPSRCSRKNSFVLLP</sequence>
<accession>A0ABV6Z0I0</accession>
<evidence type="ECO:0000259" key="2">
    <source>
        <dbReference type="Pfam" id="PF00326"/>
    </source>
</evidence>
<comment type="caution">
    <text evidence="3">The sequence shown here is derived from an EMBL/GenBank/DDBJ whole genome shotgun (WGS) entry which is preliminary data.</text>
</comment>
<keyword evidence="1 3" id="KW-0378">Hydrolase</keyword>
<protein>
    <submittedName>
        <fullName evidence="3">Alpha/beta hydrolase family protein</fullName>
        <ecNumber evidence="3">3.4.-.-</ecNumber>
    </submittedName>
</protein>
<evidence type="ECO:0000313" key="3">
    <source>
        <dbReference type="EMBL" id="MFC1851939.1"/>
    </source>
</evidence>
<dbReference type="Proteomes" id="UP001594351">
    <property type="component" value="Unassembled WGS sequence"/>
</dbReference>
<dbReference type="SUPFAM" id="SSF53474">
    <property type="entry name" value="alpha/beta-Hydrolases"/>
    <property type="match status" value="1"/>
</dbReference>
<dbReference type="PANTHER" id="PTHR22946:SF9">
    <property type="entry name" value="POLYKETIDE TRANSFERASE AF380"/>
    <property type="match status" value="1"/>
</dbReference>
<dbReference type="EC" id="3.4.-.-" evidence="3"/>
<keyword evidence="4" id="KW-1185">Reference proteome</keyword>
<name>A0ABV6Z0I0_UNCC1</name>
<proteinExistence type="predicted"/>
<dbReference type="Pfam" id="PF00326">
    <property type="entry name" value="Peptidase_S9"/>
    <property type="match status" value="1"/>
</dbReference>
<dbReference type="EMBL" id="JBHPBY010000244">
    <property type="protein sequence ID" value="MFC1851939.1"/>
    <property type="molecule type" value="Genomic_DNA"/>
</dbReference>
<dbReference type="PANTHER" id="PTHR22946">
    <property type="entry name" value="DIENELACTONE HYDROLASE DOMAIN-CONTAINING PROTEIN-RELATED"/>
    <property type="match status" value="1"/>
</dbReference>
<dbReference type="InterPro" id="IPR029058">
    <property type="entry name" value="AB_hydrolase_fold"/>
</dbReference>
<dbReference type="InterPro" id="IPR001375">
    <property type="entry name" value="Peptidase_S9_cat"/>
</dbReference>
<dbReference type="GO" id="GO:0016787">
    <property type="term" value="F:hydrolase activity"/>
    <property type="evidence" value="ECO:0007669"/>
    <property type="project" value="UniProtKB-KW"/>
</dbReference>
<gene>
    <name evidence="3" type="ORF">ACFL27_17235</name>
</gene>